<keyword evidence="1" id="KW-0175">Coiled coil</keyword>
<keyword evidence="2" id="KW-0472">Membrane</keyword>
<dbReference type="GO" id="GO:0016887">
    <property type="term" value="F:ATP hydrolysis activity"/>
    <property type="evidence" value="ECO:0007669"/>
    <property type="project" value="TreeGrafter"/>
</dbReference>
<organism evidence="3">
    <name type="scientific">Chlamydomonas nivalis</name>
    <dbReference type="NCBI Taxonomy" id="47906"/>
    <lineage>
        <taxon>Eukaryota</taxon>
        <taxon>Viridiplantae</taxon>
        <taxon>Chlorophyta</taxon>
        <taxon>core chlorophytes</taxon>
        <taxon>Chlorophyceae</taxon>
        <taxon>CS clade</taxon>
        <taxon>Chlamydomonadales</taxon>
        <taxon>Chlamydomonadaceae</taxon>
        <taxon>Chlamydomonas</taxon>
    </lineage>
</organism>
<dbReference type="EMBL" id="KT624630">
    <property type="protein sequence ID" value="ALO20839.1"/>
    <property type="molecule type" value="Genomic_DNA"/>
</dbReference>
<keyword evidence="3" id="KW-0131">Cell cycle</keyword>
<keyword evidence="3" id="KW-0150">Chloroplast</keyword>
<sequence>MPHRKTFICYWLLPFIGFLSLIPYSKKNINLMNFGTLEGKPFESKSNSLKSYSLLTKNLPRMPLALNFLQKISQSKFINLTTMGQIHAKALLTAEFKPLLTNNLTNFEYSNLFLNQKGQVSKTANNHIKKKLTTSKKNSKDNNIQKLCFVYSEQFSHAIDKINNVNARLGVHSLITPILKKEQVSKEGHKLYLKKFLNFNFSLVRNTPTFEWYFYSFNPYFIYKLNSLEQPYKLKKNLKVKTNVLKQNLIKNLVVARKATFLWAKPLKNIYKNKSINSVDKLHIIDEASNLINFGPKKLIPIVKKNKMSLFFMFNDVPILSYQKAFLLLENILKNQILKNENSFLTINKSYSRYLLTLPSFTTGLSHPQNSANSIENKHKIERKRNETPFNTLLSPLRFMSRGSGKGIAKKEGVDVPTPSLLLMKQKKTSNEKNPLFFSQKNLITSYKDRFKVKNKQATLSNVTQNFLLKKSKFLNQSMDKTYKVELLAKQIKTAYNKIIKSKQNASFVPFFLEKIINAQKSYYHKTITLKSLNRSLKKITSLTLLNEVLVNVHNKNMNSKTNSVNLGKIYTNAYLYKQNLTFLSALNFKTTNFSFKASKYSLPFASSASNFSYTNPKHPKGTSTFGVSVTKVSSKDAEHQKTVLLNIILKKNCFFSNLKKTIKNVLQAKLSHQARLIRVNKNSQVLLKKQNLFNKTYLENLLNELFIFRNLLTLKNSNFKILSLSFKKSLLSETLLNRQSILLDQIYPLWQNKPFLKLNKTKKIKNTLLISKKIKKDSNQTFRIVKNAFNYTKHKLKNQTLFMLRIKNRKVRLLEHKQEGRLGASSIPPSVFSLPQHSSGIVEGPTPLRFMSKEAVGLVKLKLAARKYKYTSFNPTPTATQDQSKVAPIILGIGTQKKLELSFFWEASNNNKVSTLLAAKQMALSGNNKLLDNHYIAWLKKQLCPLLEMPKAEWRSHKEEAPIHPPLVERSVALLESGWNKINPWVNLKALRTLDETLISKEIKNKTNFKFLSIFNLKSYKSFYKYKYWFSSFFLSNLGTHFQMNFDKANIKLLKHFNVKDSTTKEIPKIMKMHYPIIKSYSEVKNKKNLKDGFLAYSPYLPNKKTRQISLDKAKNLVPNQKKQILFFNKNQYLISSLFLNPFPYKREQNFKKTSNFPRVLNGKGLLDTSNPLITKVNSITKHLWLSISKKPLKLLGKKRINSSLRRHTKKSLFSDKKFKAKLNSILTLTKNSFLDKIVYTNNKLPLLGFSKEKLLVQLNSNTDVRQFSTLNKELGARTPNKMSNNGTAGGVHPLASSAAYGCEAEHPSTFGRKDAEHTKGVRSRGRSVAAVQDEQGVKAPTLFAREPYPSKAYSAIKYAPHEDLWPLIVLKEKLKLKTNIIKKLKNIKGILFVGSVTKLKGQIKGIFHMPFKKGLQSNPFLTFSSLKKINNGKNFQLRLNSTSYVALKPLSEASVTNNFYPLYINQRAKIDQALFRNLLSQSFVGSATQRNQATLKALPSEELALKKKYKNILRFHNLSNRLKIKYHLFKYLKKYIKFKKALTSNCDLKKETSNFNFRLRLKNNPEDNGLLKNLASSARFNINSFNQDKAFSIPSTKGGCKINTNILPFYNLMELNYKIKNKNFIYSFDLEKKKRIQPIFLSQAFKSGGSKAALNLKFTKLILLMKNQTPNKNKSRLFYASHSFAPDFKGDGNKIKKNLQKKRRALKQRRKTSRLLKRKRFFPRPIWLRLTMYKKFLKLRHNTLNHSPKGYQLTTLLLERNSKKTALNFLMARQYRSGKNQENSPTLKKIISKMTQPIIANTYLKTDFKQKSQSLEKLSLPVFQTLLRMGHATYVLPPTERNKNTMEKHSLGVPSLYPSIAYIQKNQIKWNSGSIYNKQKNSIKTLNMSLYYSIPHNPSLLSASLVSNFSERPLGSSQSLDIPSAFSKLRYPFPLGPQTKRAPTEPFYKQKWMGFSEEHSKQGKKGYAMHALFDSLRRTGQRESGLLPFAPIVATNRSNIKQETKTIFNEKEFYSISKHVLTDFKQGLWKSSWLRANLNAYLNKIKQSFNVMKTIAQTSEFKLSFISKIDKINPWVNLKVLRTLEVNLKLGGTRNLIVSKKMPTTNKLTNNWVFPLSPTSIKHNFHLLTNIFSKTIRTTNYNTFKQEPYTSVAYVPTLSQNLLKWETSLKKALFSKATFEAKLEQIITNIKYNLAASYGASGASYSHLAVLSHPSTFGGKDATRSISSIHIPNLKEKEQEREREKKRQIWNNACKKLKKPIIKDFSFLNYYGTAINQKQSQSTNFAGGGLEGAGQSHEQNLNYSFQGGTLFTIQDFSNISKQKIYWAINKTNMWLYKNRNKKKFLWANQKQREQNRSNKTKNLFSKAKALITQPLQVKYSFETNKNVKLYLNQVNLVKVKLNKKIDHLQNNLTNEKQNNLGQSPTLLYSMTTLSKDKNPKKLIRTKAEQTSVSNNSLVETSLKNKLVLSSPFVRIKLKVQSTFKKGLCPFRNLSQLNNVFYNHSYNLFLTKQKQKENKMNYLGFLDSSLPAKSFLQKNFSQTLKRGWGGNNVALFLFSYNYKNTIGDANKLHSHQASLEGLKNQFLKFSKKQTEFSSKVHLSNKIKWSPGPLKPTLNSLKNAQVLINFLENFKTPERSSRQASLLKNSWFEKNGILKEHKIFLRHLKNSLRLIYKQNLLLTNSFSNTQISVPYPGSPLSHSQKYASHKKDAYTKHKKEAALNLEAYKKKLLKNQKKKRILKEKLNYYYSYTSLYNLQKKANGFLSGKSYMKHRAQATLIEKRLNSLRYPRHGQTLANPFNSSLAACSANSEINKISLLNIFNPFIFSANTVKLHLLNFNISFKDTTKQSLIYLSFLMCTMIFHLCSFAALISSAEIRSVIKFFIIFSLKLTYLYIGLTRSIFSYFLSFAKVFNIQATMNSRQTTVSRLSKAKLAHPSIPLLQNKNKMLRKTQEERVQLKIRGFNQGENIEAKGIASKQQNRPYNMILKVDSITCFRKNNQTNFVKTNFSGPKLTSFFKNQWLGFNYQASLEKTSIFLASSIFYAVPLDLNIAKAKNKEIKIFSKQSLTKNFLLKQTWKKNHFNYNFNQSLLRNLLKIEGKKLKFINIQNFYQRTYSNFNLFNTSGTRSLFNLIKNQKQAKLNNNKLFTFQNSSLTSFIQTFIKNLKAKLINFPLIKNSFVSPNRTFKPYLSYRYKLPQKTLFDHATHTSFSKEVCYAYFPSSYATLLPSPSPQLRLLRGCYSYASIGCLWWKGKDRKDPYSKLCYRYSYPLFTLRGKKRKSDFTILQNRPYNIILKVDSITCFRMDSKQEPFSSIQNRLIFFKQKKINKNLTKAIISFKQQITKIKGNKQIKVKIISLKLLKGLIKLGVNVSYSCYTLFVKAVEIPKTGIQSIYIFFEKPGELLSDWITHLFLIEIASDLTTIIPENTDAAIWNSFTKFAKSSSLPILIPILAALLEKRLFSVAFETFLELLSQPDTDLIIRQKKVSYAWDIWATELKKTAEKNNINISLLTSKKEDQAFLIAKLLEDNQISADRNIKHIWTQFFSKTTKNQIDQEKGHKIIFDKKKSLVNFNTLHPILRSFFFKNGWDEVGASITDRKQNKLIDLLSVTKVNMPIVEQKKNIKNLIWKRWSANQFMTYKGKDSDLFIQAPPAPKSFQVSFKTIKHYNPIQAPVGNIICQIYSGIFYKKTAKNFLIVGTSSNNSNYDEKSLLIQSLAGETEMKIIKDNANRYNFTLGIKSLRNVFDALALHTPCIFLIEDIHVIGERRPMLVGDDENAVEANSKSGTDPHQTQLNDEKNLSIAKLTRHVVMHYKKPFRGDYSYLIPTRLRLFDLFLGVSSPRTRQKGLTPLSPIFLEKENQTQALSKSIVSVKASTLQLSIASPPTNFNESMPSFKKKKEARSLAPPSTTPFTVSLLKEQTKFQPKNTVKEVPWIGLPEQSNQLRLKQNYSIRVKIALLAHLAVSNLSLKLNMITDLLVIIDSVRANRGFVVFATTHTPAILDPALRRPGRLDETIALPFIPKLENRWEIVKSSVIGLNSSASFFAFSSNKYFFQGIPESGFPFGLTVDLLDYGLFNDSLSTLNLQSFKIQEKLIRFKKNQFKLKVLCTFSSLKSHLFLKPPRLNETFILDNILEPSRLLTVPDSSNSVYSQKAKLSSLPFSSSSVLATHPINVVAKDGDQAPSIPFYAASYGCTFKKEARDPYPKQEHAFSYTKLQREKSRSKETTEVRNAANSIFRKKKTYKSKIEMPKFPTRSALIKNKISLVKNGPSTLVAIAYSKIGKLLINNKFALNYNSVRLFSTLHSPLENLNSHKQQNSPYLHLYTKQENIKQILISMLTAKVTETFAFSALSLNMAKSFYSKQPDQKKFSNKGTKLPQLSLPITIPHPPKVCSATLTHPPKVGYAEVYAKMDGAWDPYILPPSPKGKEPNKDKMLGTPLPLQFMSRGSVGRIASTEADPILRMPKKIAEIGTSTVPVFGLWSLQSIDKTWRAASSIIFSYIDKQLIYKKNLVIPKLLQFYNAGIQSSALQDPPSAPSSLVLLPAKRYENYKRSFLAMQNQNAAYELKAKPKTAFVGAGSPYQKIELHQKRILKKKLYSLLAVNKSLAPSFPSLLGIDEHQKLDETEQQNNTLTNPKKKESYAKLTIMGKQSLMGNQVLQTETFNLANEAFATLLSVGKFIEKPTSINWYYRNRLLNRHLASLNNQWWNGQLSEHNVETTFLSDVDWRSNFVASFIGKGSHFQTNKKELKLSSFNINNSNQTPTHTISKRNDVTLFEEEKVANKDKRSLSKETKNDDKRINSEEVWTKKIEESSLLDVLIDYPDFDQHYNPRNRRWILNFGYWSYWYHYQKDHNNEIYSYIIMETFLQTYHFLNSNREILDYLVTKFIKLGLLKEITLIDSLKRF</sequence>
<dbReference type="Gene3D" id="3.40.50.300">
    <property type="entry name" value="P-loop containing nucleotide triphosphate hydrolases"/>
    <property type="match status" value="1"/>
</dbReference>
<dbReference type="SUPFAM" id="SSF52540">
    <property type="entry name" value="P-loop containing nucleoside triphosphate hydrolases"/>
    <property type="match status" value="1"/>
</dbReference>
<geneLocation type="chloroplast" evidence="3"/>
<keyword evidence="2" id="KW-0812">Transmembrane</keyword>
<reference evidence="3" key="1">
    <citation type="journal article" date="2015" name="BMC Evol. Biol.">
        <title>Chloroplast phylogenomic analysis of chlorophyte green algae identifies a novel lineage sister to the Sphaeropleales (Chlorophyceae).</title>
        <authorList>
            <person name="Lemieux C."/>
            <person name="Vincent A.T."/>
            <person name="Labarre A."/>
            <person name="Otis C."/>
            <person name="Turmel M."/>
        </authorList>
    </citation>
    <scope>NUCLEOTIDE SEQUENCE</scope>
</reference>
<feature type="coiled-coil region" evidence="1">
    <location>
        <begin position="2711"/>
        <end position="2745"/>
    </location>
</feature>
<evidence type="ECO:0000256" key="1">
    <source>
        <dbReference type="SAM" id="Coils"/>
    </source>
</evidence>
<dbReference type="InterPro" id="IPR027417">
    <property type="entry name" value="P-loop_NTPase"/>
</dbReference>
<dbReference type="InterPro" id="IPR050168">
    <property type="entry name" value="AAA_ATPase_domain"/>
</dbReference>
<dbReference type="PANTHER" id="PTHR23077">
    <property type="entry name" value="AAA-FAMILY ATPASE"/>
    <property type="match status" value="1"/>
</dbReference>
<feature type="transmembrane region" description="Helical" evidence="2">
    <location>
        <begin position="7"/>
        <end position="24"/>
    </location>
</feature>
<dbReference type="GO" id="GO:0051301">
    <property type="term" value="P:cell division"/>
    <property type="evidence" value="ECO:0007669"/>
    <property type="project" value="UniProtKB-KW"/>
</dbReference>
<evidence type="ECO:0000313" key="3">
    <source>
        <dbReference type="EMBL" id="ALO20839.1"/>
    </source>
</evidence>
<gene>
    <name evidence="3" type="primary">ftsH</name>
</gene>
<feature type="transmembrane region" description="Helical" evidence="2">
    <location>
        <begin position="2885"/>
        <end position="2908"/>
    </location>
</feature>
<keyword evidence="3" id="KW-0934">Plastid</keyword>
<proteinExistence type="predicted"/>
<feature type="transmembrane region" description="Helical" evidence="2">
    <location>
        <begin position="2852"/>
        <end position="2873"/>
    </location>
</feature>
<dbReference type="PANTHER" id="PTHR23077:SF117">
    <property type="entry name" value="AAA+ ATPASE DOMAIN-CONTAINING PROTEIN"/>
    <property type="match status" value="1"/>
</dbReference>
<accession>A0A0S2IBS6</accession>
<keyword evidence="3" id="KW-0132">Cell division</keyword>
<protein>
    <submittedName>
        <fullName evidence="3">Cell division protein</fullName>
    </submittedName>
</protein>
<evidence type="ECO:0000256" key="2">
    <source>
        <dbReference type="SAM" id="Phobius"/>
    </source>
</evidence>
<name>A0A0S2IBS6_9CHLO</name>
<keyword evidence="2" id="KW-1133">Transmembrane helix</keyword>
<feature type="coiled-coil region" evidence="1">
    <location>
        <begin position="2393"/>
        <end position="2420"/>
    </location>
</feature>